<comment type="similarity">
    <text evidence="4">Belongs to the BamE family.</text>
</comment>
<keyword evidence="2 4" id="KW-0472">Membrane</keyword>
<dbReference type="Pfam" id="PF04355">
    <property type="entry name" value="BamE"/>
    <property type="match status" value="1"/>
</dbReference>
<evidence type="ECO:0000256" key="4">
    <source>
        <dbReference type="HAMAP-Rule" id="MF_00925"/>
    </source>
</evidence>
<dbReference type="AlphaFoldDB" id="A0A3N0VER8"/>
<dbReference type="HAMAP" id="MF_00925">
    <property type="entry name" value="OM_assembly_BamE"/>
    <property type="match status" value="1"/>
</dbReference>
<dbReference type="GO" id="GO:0051205">
    <property type="term" value="P:protein insertion into membrane"/>
    <property type="evidence" value="ECO:0007669"/>
    <property type="project" value="UniProtKB-UniRule"/>
</dbReference>
<dbReference type="InterPro" id="IPR026592">
    <property type="entry name" value="BamE"/>
</dbReference>
<name>A0A3N0VER8_9GAMM</name>
<dbReference type="EMBL" id="RJVO01000003">
    <property type="protein sequence ID" value="ROH91201.1"/>
    <property type="molecule type" value="Genomic_DNA"/>
</dbReference>
<evidence type="ECO:0000313" key="8">
    <source>
        <dbReference type="Proteomes" id="UP000282106"/>
    </source>
</evidence>
<dbReference type="PANTHER" id="PTHR37482">
    <property type="entry name" value="OUTER MEMBRANE PROTEIN ASSEMBLY FACTOR BAME"/>
    <property type="match status" value="1"/>
</dbReference>
<dbReference type="GO" id="GO:0030674">
    <property type="term" value="F:protein-macromolecule adaptor activity"/>
    <property type="evidence" value="ECO:0007669"/>
    <property type="project" value="TreeGrafter"/>
</dbReference>
<evidence type="ECO:0000256" key="1">
    <source>
        <dbReference type="ARBA" id="ARBA00022729"/>
    </source>
</evidence>
<comment type="subcellular location">
    <subcellularLocation>
        <location evidence="4">Cell outer membrane</location>
    </subcellularLocation>
</comment>
<organism evidence="7 8">
    <name type="scientific">Stagnimonas aquatica</name>
    <dbReference type="NCBI Taxonomy" id="2689987"/>
    <lineage>
        <taxon>Bacteria</taxon>
        <taxon>Pseudomonadati</taxon>
        <taxon>Pseudomonadota</taxon>
        <taxon>Gammaproteobacteria</taxon>
        <taxon>Nevskiales</taxon>
        <taxon>Nevskiaceae</taxon>
        <taxon>Stagnimonas</taxon>
    </lineage>
</organism>
<comment type="caution">
    <text evidence="7">The sequence shown here is derived from an EMBL/GenBank/DDBJ whole genome shotgun (WGS) entry which is preliminary data.</text>
</comment>
<proteinExistence type="inferred from homology"/>
<dbReference type="Proteomes" id="UP000282106">
    <property type="component" value="Unassembled WGS sequence"/>
</dbReference>
<accession>A0A3N0VER8</accession>
<evidence type="ECO:0000313" key="7">
    <source>
        <dbReference type="EMBL" id="ROH91201.1"/>
    </source>
</evidence>
<dbReference type="GO" id="GO:0043165">
    <property type="term" value="P:Gram-negative-bacterium-type cell outer membrane assembly"/>
    <property type="evidence" value="ECO:0007669"/>
    <property type="project" value="UniProtKB-UniRule"/>
</dbReference>
<dbReference type="Gene3D" id="3.30.1450.10">
    <property type="match status" value="1"/>
</dbReference>
<dbReference type="InterPro" id="IPR037873">
    <property type="entry name" value="BamE-like"/>
</dbReference>
<feature type="region of interest" description="Disordered" evidence="5">
    <location>
        <begin position="95"/>
        <end position="141"/>
    </location>
</feature>
<feature type="domain" description="Outer membrane protein assembly factor BamE" evidence="6">
    <location>
        <begin position="20"/>
        <end position="88"/>
    </location>
</feature>
<evidence type="ECO:0000256" key="3">
    <source>
        <dbReference type="ARBA" id="ARBA00023237"/>
    </source>
</evidence>
<evidence type="ECO:0000256" key="5">
    <source>
        <dbReference type="SAM" id="MobiDB-lite"/>
    </source>
</evidence>
<keyword evidence="3 4" id="KW-0998">Cell outer membrane</keyword>
<gene>
    <name evidence="4" type="primary">bamE</name>
    <name evidence="7" type="ORF">ED208_08300</name>
</gene>
<evidence type="ECO:0000256" key="2">
    <source>
        <dbReference type="ARBA" id="ARBA00023136"/>
    </source>
</evidence>
<dbReference type="InParanoid" id="A0A3N0VER8"/>
<dbReference type="GO" id="GO:1990063">
    <property type="term" value="C:Bam protein complex"/>
    <property type="evidence" value="ECO:0007669"/>
    <property type="project" value="TreeGrafter"/>
</dbReference>
<dbReference type="InterPro" id="IPR007450">
    <property type="entry name" value="BamE_dom"/>
</dbReference>
<protein>
    <recommendedName>
        <fullName evidence="4">Outer membrane protein assembly factor BamE</fullName>
    </recommendedName>
</protein>
<comment type="subunit">
    <text evidence="4">Part of the Bam complex.</text>
</comment>
<keyword evidence="8" id="KW-1185">Reference proteome</keyword>
<dbReference type="FunCoup" id="A0A3N0VER8">
    <property type="interactions" value="50"/>
</dbReference>
<evidence type="ECO:0000259" key="6">
    <source>
        <dbReference type="Pfam" id="PF04355"/>
    </source>
</evidence>
<dbReference type="PANTHER" id="PTHR37482:SF1">
    <property type="entry name" value="OUTER MEMBRANE PROTEIN ASSEMBLY FACTOR BAME"/>
    <property type="match status" value="1"/>
</dbReference>
<comment type="function">
    <text evidence="4">Part of the outer membrane protein assembly complex, which is involved in assembly and insertion of beta-barrel proteins into the outer membrane.</text>
</comment>
<keyword evidence="1 4" id="KW-0732">Signal</keyword>
<feature type="compositionally biased region" description="Basic and acidic residues" evidence="5">
    <location>
        <begin position="111"/>
        <end position="124"/>
    </location>
</feature>
<reference evidence="7 8" key="1">
    <citation type="submission" date="2018-10" db="EMBL/GenBank/DDBJ databases">
        <authorList>
            <person name="Chen W.-M."/>
        </authorList>
    </citation>
    <scope>NUCLEOTIDE SEQUENCE [LARGE SCALE GENOMIC DNA]</scope>
    <source>
        <strain evidence="7 8">THS-13</strain>
    </source>
</reference>
<sequence length="141" mass="15279">MLGLALSACNLIYKLPTRQGNVIEQKQLDQLKVGMTRDQALFLLGTPIAASPFRADRWDYLGYYKSPRGQVSSRTVTLYFEADKLARIDGAAPVAGASSLDTPDAKSVIEQQKKDKVEAERAAEPTESGVVLTPESAPQAP</sequence>